<sequence length="114" mass="12548">MSENAKSVRGQFLFVIVLCLFVIVLAFSVSTCSSFFGGGEIQAYGTVDFVGPHEYGLQVTISYTDNNGVEQQVTGYKDFSAPIHEDDSGCFTFIPTRNKNLGTLTDYKPGPCRW</sequence>
<dbReference type="AlphaFoldDB" id="A0A2M7TIA6"/>
<proteinExistence type="predicted"/>
<organism evidence="2 3">
    <name type="scientific">candidate division WWE3 bacterium CG_4_10_14_0_2_um_filter_41_14</name>
    <dbReference type="NCBI Taxonomy" id="1975072"/>
    <lineage>
        <taxon>Bacteria</taxon>
        <taxon>Katanobacteria</taxon>
    </lineage>
</organism>
<feature type="transmembrane region" description="Helical" evidence="1">
    <location>
        <begin position="12"/>
        <end position="36"/>
    </location>
</feature>
<gene>
    <name evidence="2" type="ORF">COY32_03975</name>
</gene>
<keyword evidence="1" id="KW-0812">Transmembrane</keyword>
<evidence type="ECO:0000256" key="1">
    <source>
        <dbReference type="SAM" id="Phobius"/>
    </source>
</evidence>
<reference evidence="3" key="1">
    <citation type="submission" date="2017-09" db="EMBL/GenBank/DDBJ databases">
        <title>Depth-based differentiation of microbial function through sediment-hosted aquifers and enrichment of novel symbionts in the deep terrestrial subsurface.</title>
        <authorList>
            <person name="Probst A.J."/>
            <person name="Ladd B."/>
            <person name="Jarett J.K."/>
            <person name="Geller-Mcgrath D.E."/>
            <person name="Sieber C.M.K."/>
            <person name="Emerson J.B."/>
            <person name="Anantharaman K."/>
            <person name="Thomas B.C."/>
            <person name="Malmstrom R."/>
            <person name="Stieglmeier M."/>
            <person name="Klingl A."/>
            <person name="Woyke T."/>
            <person name="Ryan C.M."/>
            <person name="Banfield J.F."/>
        </authorList>
    </citation>
    <scope>NUCLEOTIDE SEQUENCE [LARGE SCALE GENOMIC DNA]</scope>
</reference>
<comment type="caution">
    <text evidence="2">The sequence shown here is derived from an EMBL/GenBank/DDBJ whole genome shotgun (WGS) entry which is preliminary data.</text>
</comment>
<evidence type="ECO:0000313" key="3">
    <source>
        <dbReference type="Proteomes" id="UP000228920"/>
    </source>
</evidence>
<evidence type="ECO:0000313" key="2">
    <source>
        <dbReference type="EMBL" id="PIZ46087.1"/>
    </source>
</evidence>
<accession>A0A2M7TIA6</accession>
<name>A0A2M7TIA6_UNCKA</name>
<keyword evidence="1" id="KW-0472">Membrane</keyword>
<dbReference type="Proteomes" id="UP000228920">
    <property type="component" value="Unassembled WGS sequence"/>
</dbReference>
<keyword evidence="1" id="KW-1133">Transmembrane helix</keyword>
<protein>
    <submittedName>
        <fullName evidence="2">Uncharacterized protein</fullName>
    </submittedName>
</protein>
<dbReference type="EMBL" id="PFNL01000112">
    <property type="protein sequence ID" value="PIZ46087.1"/>
    <property type="molecule type" value="Genomic_DNA"/>
</dbReference>